<dbReference type="Proteomes" id="UP000199496">
    <property type="component" value="Unassembled WGS sequence"/>
</dbReference>
<name>A0A1H9E6X4_9GAMM</name>
<dbReference type="Gene3D" id="3.40.50.300">
    <property type="entry name" value="P-loop containing nucleotide triphosphate hydrolases"/>
    <property type="match status" value="2"/>
</dbReference>
<reference evidence="2 3" key="1">
    <citation type="submission" date="2016-10" db="EMBL/GenBank/DDBJ databases">
        <authorList>
            <person name="de Groot N.N."/>
        </authorList>
    </citation>
    <scope>NUCLEOTIDE SEQUENCE [LARGE SCALE GENOMIC DNA]</scope>
    <source>
        <strain evidence="2 3">B7-7</strain>
    </source>
</reference>
<accession>A0A1H9E6X4</accession>
<dbReference type="PANTHER" id="PTHR40396:SF1">
    <property type="entry name" value="ATPASE AAA-TYPE CORE DOMAIN-CONTAINING PROTEIN"/>
    <property type="match status" value="1"/>
</dbReference>
<organism evidence="2 3">
    <name type="scientific">Ectothiorhodospira magna</name>
    <dbReference type="NCBI Taxonomy" id="867345"/>
    <lineage>
        <taxon>Bacteria</taxon>
        <taxon>Pseudomonadati</taxon>
        <taxon>Pseudomonadota</taxon>
        <taxon>Gammaproteobacteria</taxon>
        <taxon>Chromatiales</taxon>
        <taxon>Ectothiorhodospiraceae</taxon>
        <taxon>Ectothiorhodospira</taxon>
    </lineage>
</organism>
<dbReference type="PANTHER" id="PTHR40396">
    <property type="entry name" value="ATPASE-LIKE PROTEIN"/>
    <property type="match status" value="1"/>
</dbReference>
<dbReference type="OrthoDB" id="5572477at2"/>
<evidence type="ECO:0000259" key="1">
    <source>
        <dbReference type="Pfam" id="PF13304"/>
    </source>
</evidence>
<evidence type="ECO:0000313" key="3">
    <source>
        <dbReference type="Proteomes" id="UP000199496"/>
    </source>
</evidence>
<evidence type="ECO:0000313" key="2">
    <source>
        <dbReference type="EMBL" id="SEQ21470.1"/>
    </source>
</evidence>
<proteinExistence type="predicted"/>
<dbReference type="InterPro" id="IPR003959">
    <property type="entry name" value="ATPase_AAA_core"/>
</dbReference>
<dbReference type="InterPro" id="IPR027417">
    <property type="entry name" value="P-loop_NTPase"/>
</dbReference>
<keyword evidence="3" id="KW-1185">Reference proteome</keyword>
<dbReference type="SUPFAM" id="SSF52540">
    <property type="entry name" value="P-loop containing nucleoside triphosphate hydrolases"/>
    <property type="match status" value="1"/>
</dbReference>
<dbReference type="RefSeq" id="WP_090207820.1">
    <property type="nucleotide sequence ID" value="NZ_FOFO01000020.1"/>
</dbReference>
<protein>
    <submittedName>
        <fullName evidence="2">Predicted ATPase</fullName>
    </submittedName>
</protein>
<dbReference type="GO" id="GO:0016887">
    <property type="term" value="F:ATP hydrolysis activity"/>
    <property type="evidence" value="ECO:0007669"/>
    <property type="project" value="InterPro"/>
</dbReference>
<dbReference type="PIRSF" id="PIRSF029347">
    <property type="entry name" value="RecF"/>
    <property type="match status" value="1"/>
</dbReference>
<dbReference type="EMBL" id="FOFO01000020">
    <property type="protein sequence ID" value="SEQ21470.1"/>
    <property type="molecule type" value="Genomic_DNA"/>
</dbReference>
<dbReference type="Pfam" id="PF13304">
    <property type="entry name" value="AAA_21"/>
    <property type="match status" value="1"/>
</dbReference>
<sequence length="371" mass="41532">MQIRQLSIKGFKSLSSLIMEDVSPLIVMAGPNGAGKSNLIDALVFLGAVVKRGAKQAIREFGGFSQIHCFKHYTVNRTTIEFALKMRLQARDYDYRLTLNNIDHTPQLVEHLKVDGEVMIERSSGGSAHVRLDSSGELRALDNYAPDMTALMLLSQLPVYDYLTNIRVFRIDPAAAKEPDTSDTDATELHSHGRNVATMLSVLEKDEHFRQQVLEWIGLIVPGMERVATEHQRRDGSTVITFKEEGTKTLFPARLVSDGTMYALCILTAVLSRSRELGMTLIEEPERGLHPQAIGELIQLMRENAEAEHPIFLTTHSESVVRNTQPQELWLVAKEQGKTQLRPVREAADLLDSIPLDKAWLTNLLDGGLPW</sequence>
<dbReference type="GO" id="GO:0005524">
    <property type="term" value="F:ATP binding"/>
    <property type="evidence" value="ECO:0007669"/>
    <property type="project" value="InterPro"/>
</dbReference>
<dbReference type="STRING" id="867345.SAMN05421693_12045"/>
<dbReference type="InterPro" id="IPR014555">
    <property type="entry name" value="RecF-like"/>
</dbReference>
<feature type="domain" description="ATPase AAA-type core" evidence="1">
    <location>
        <begin position="26"/>
        <end position="321"/>
    </location>
</feature>
<dbReference type="AlphaFoldDB" id="A0A1H9E6X4"/>
<gene>
    <name evidence="2" type="ORF">SAMN05421693_12045</name>
</gene>